<dbReference type="GO" id="GO:0016620">
    <property type="term" value="F:oxidoreductase activity, acting on the aldehyde or oxo group of donors, NAD or NADP as acceptor"/>
    <property type="evidence" value="ECO:0007669"/>
    <property type="project" value="InterPro"/>
</dbReference>
<dbReference type="STRING" id="266892.SAMN04488054_12052"/>
<evidence type="ECO:0000256" key="6">
    <source>
        <dbReference type="ARBA" id="ARBA00067277"/>
    </source>
</evidence>
<evidence type="ECO:0000313" key="10">
    <source>
        <dbReference type="EMBL" id="SFM18994.1"/>
    </source>
</evidence>
<keyword evidence="2 8" id="KW-0560">Oxidoreductase</keyword>
<comment type="catalytic activity">
    <reaction evidence="3">
        <text>(2S)-3-sulfolactaldehyde + NAD(+) + H2O = (2S)-3-sulfolactate + NADH + 2 H(+)</text>
        <dbReference type="Rhea" id="RHEA:47932"/>
        <dbReference type="ChEBI" id="CHEBI:15377"/>
        <dbReference type="ChEBI" id="CHEBI:15378"/>
        <dbReference type="ChEBI" id="CHEBI:57540"/>
        <dbReference type="ChEBI" id="CHEBI:57945"/>
        <dbReference type="ChEBI" id="CHEBI:61289"/>
        <dbReference type="ChEBI" id="CHEBI:90109"/>
        <dbReference type="EC" id="1.2.1.97"/>
    </reaction>
    <physiologicalReaction direction="left-to-right" evidence="3">
        <dbReference type="Rhea" id="RHEA:47933"/>
    </physiologicalReaction>
</comment>
<dbReference type="Pfam" id="PF00171">
    <property type="entry name" value="Aldedh"/>
    <property type="match status" value="1"/>
</dbReference>
<dbReference type="InterPro" id="IPR016162">
    <property type="entry name" value="Ald_DH_N"/>
</dbReference>
<dbReference type="Gene3D" id="3.40.309.10">
    <property type="entry name" value="Aldehyde Dehydrogenase, Chain A, domain 2"/>
    <property type="match status" value="1"/>
</dbReference>
<feature type="active site" evidence="7">
    <location>
        <position position="255"/>
    </location>
</feature>
<dbReference type="InterPro" id="IPR050740">
    <property type="entry name" value="Aldehyde_DH_Superfamily"/>
</dbReference>
<dbReference type="InterPro" id="IPR016163">
    <property type="entry name" value="Ald_DH_C"/>
</dbReference>
<evidence type="ECO:0000256" key="8">
    <source>
        <dbReference type="RuleBase" id="RU003345"/>
    </source>
</evidence>
<organism evidence="10 11">
    <name type="scientific">Salibacterium qingdaonense</name>
    <dbReference type="NCBI Taxonomy" id="266892"/>
    <lineage>
        <taxon>Bacteria</taxon>
        <taxon>Bacillati</taxon>
        <taxon>Bacillota</taxon>
        <taxon>Bacilli</taxon>
        <taxon>Bacillales</taxon>
        <taxon>Bacillaceae</taxon>
    </lineage>
</organism>
<dbReference type="InterPro" id="IPR016161">
    <property type="entry name" value="Ald_DH/histidinol_DH"/>
</dbReference>
<dbReference type="EC" id="1.2.1.97" evidence="5"/>
<dbReference type="PANTHER" id="PTHR43353">
    <property type="entry name" value="SUCCINATE-SEMIALDEHYDE DEHYDROGENASE, MITOCHONDRIAL"/>
    <property type="match status" value="1"/>
</dbReference>
<dbReference type="PROSITE" id="PS00687">
    <property type="entry name" value="ALDEHYDE_DEHYDR_GLU"/>
    <property type="match status" value="1"/>
</dbReference>
<evidence type="ECO:0000313" key="11">
    <source>
        <dbReference type="Proteomes" id="UP000199668"/>
    </source>
</evidence>
<dbReference type="EMBL" id="FOTY01000020">
    <property type="protein sequence ID" value="SFM18994.1"/>
    <property type="molecule type" value="Genomic_DNA"/>
</dbReference>
<evidence type="ECO:0000256" key="1">
    <source>
        <dbReference type="ARBA" id="ARBA00009986"/>
    </source>
</evidence>
<dbReference type="InterPro" id="IPR015590">
    <property type="entry name" value="Aldehyde_DH_dom"/>
</dbReference>
<dbReference type="Gene3D" id="3.40.605.10">
    <property type="entry name" value="Aldehyde Dehydrogenase, Chain A, domain 1"/>
    <property type="match status" value="1"/>
</dbReference>
<dbReference type="SUPFAM" id="SSF53720">
    <property type="entry name" value="ALDH-like"/>
    <property type="match status" value="1"/>
</dbReference>
<dbReference type="AlphaFoldDB" id="A0A1I4NTY9"/>
<dbReference type="PROSITE" id="PS00070">
    <property type="entry name" value="ALDEHYDE_DEHYDR_CYS"/>
    <property type="match status" value="1"/>
</dbReference>
<comment type="similarity">
    <text evidence="1 8">Belongs to the aldehyde dehydrogenase family.</text>
</comment>
<dbReference type="FunFam" id="3.40.605.10:FF:000007">
    <property type="entry name" value="NAD/NADP-dependent betaine aldehyde dehydrogenase"/>
    <property type="match status" value="1"/>
</dbReference>
<evidence type="ECO:0000256" key="3">
    <source>
        <dbReference type="ARBA" id="ARBA00050326"/>
    </source>
</evidence>
<dbReference type="InterPro" id="IPR029510">
    <property type="entry name" value="Ald_DH_CS_GLU"/>
</dbReference>
<sequence>MSNMTTTALYQNFINGEWVESSSNEVYEVVNPADNQEKIGQFPLSTEEDVNKAVDSAHKSFKTWRKVPASQRASYIYRFIDLLDQNKEKLGHALCKEQGKPLKEAITEVTRGVSEMRFVAGEAVRLEGTTLPSDRRGVLNMAIREPIGVIAAVTPWNFPVLTPLRKCFPALACGCTVVLKPATETPLTSVIIAELIEEAGFPAGTFNLVMGSGRKVGDSLVGNSLVKGISFTGSTPVGRNIYKTAANNFTKVQLELGGNNPAVVADYNDLDDAATQIVGGCFGNAGQRCTAIGRVIVLDKHADELERLIIEKVKSYKVGDGIEEETTIGPVINEDARNTLHHYMQLANNEGANIVLGGNNVTGESFQNGYFFEPTVISNVSPDMTIAKEEIFGPVLVIIRVSSIEEAIEVSNNTEYGLTASIFTDKMEYGYQFMEDVESGMIHINNGTVSEGHMPFGGVKNSGVGPYSIGGTNKDFYTDLKVTYIQHR</sequence>
<comment type="function">
    <text evidence="4">Part of the sulfo-TAL (or sulfo-SFT) pathway, a D-sulfoquinovose degradation pathway that produces sulfolactate (SL). Catalyzes the oxidation of 3-sulfolactaldehyde (SLA) to sulfolactate (SL).</text>
</comment>
<dbReference type="RefSeq" id="WP_245737001.1">
    <property type="nucleotide sequence ID" value="NZ_FOTY01000020.1"/>
</dbReference>
<evidence type="ECO:0000256" key="2">
    <source>
        <dbReference type="ARBA" id="ARBA00023002"/>
    </source>
</evidence>
<name>A0A1I4NTY9_9BACI</name>
<dbReference type="InterPro" id="IPR016160">
    <property type="entry name" value="Ald_DH_CS_CYS"/>
</dbReference>
<reference evidence="10 11" key="1">
    <citation type="submission" date="2016-10" db="EMBL/GenBank/DDBJ databases">
        <authorList>
            <person name="de Groot N.N."/>
        </authorList>
    </citation>
    <scope>NUCLEOTIDE SEQUENCE [LARGE SCALE GENOMIC DNA]</scope>
    <source>
        <strain evidence="10 11">CGMCC 1.6134</strain>
    </source>
</reference>
<proteinExistence type="inferred from homology"/>
<keyword evidence="11" id="KW-1185">Reference proteome</keyword>
<accession>A0A1I4NTY9</accession>
<gene>
    <name evidence="10" type="ORF">SAMN04488054_12052</name>
</gene>
<evidence type="ECO:0000259" key="9">
    <source>
        <dbReference type="Pfam" id="PF00171"/>
    </source>
</evidence>
<evidence type="ECO:0000256" key="4">
    <source>
        <dbReference type="ARBA" id="ARBA00054572"/>
    </source>
</evidence>
<evidence type="ECO:0000256" key="7">
    <source>
        <dbReference type="PROSITE-ProRule" id="PRU10007"/>
    </source>
</evidence>
<dbReference type="PANTHER" id="PTHR43353:SF5">
    <property type="entry name" value="SUCCINATE-SEMIALDEHYDE DEHYDROGENASE, MITOCHONDRIAL"/>
    <property type="match status" value="1"/>
</dbReference>
<feature type="domain" description="Aldehyde dehydrogenase" evidence="9">
    <location>
        <begin position="18"/>
        <end position="481"/>
    </location>
</feature>
<dbReference type="FunFam" id="3.40.309.10:FF:000009">
    <property type="entry name" value="Aldehyde dehydrogenase A"/>
    <property type="match status" value="1"/>
</dbReference>
<dbReference type="Proteomes" id="UP000199668">
    <property type="component" value="Unassembled WGS sequence"/>
</dbReference>
<evidence type="ECO:0000256" key="5">
    <source>
        <dbReference type="ARBA" id="ARBA00066984"/>
    </source>
</evidence>
<protein>
    <recommendedName>
        <fullName evidence="6">3-sulfolactaldehyde dehydrogenase</fullName>
        <ecNumber evidence="5">1.2.1.97</ecNumber>
    </recommendedName>
</protein>